<feature type="domain" description="Response regulatory" evidence="12">
    <location>
        <begin position="613"/>
        <end position="735"/>
    </location>
</feature>
<dbReference type="InterPro" id="IPR011990">
    <property type="entry name" value="TPR-like_helical_dom_sf"/>
</dbReference>
<dbReference type="OrthoDB" id="9797097at2"/>
<feature type="domain" description="Histidine kinase" evidence="11">
    <location>
        <begin position="370"/>
        <end position="586"/>
    </location>
</feature>
<dbReference type="CDD" id="cd16922">
    <property type="entry name" value="HATPase_EvgS-ArcB-TorS-like"/>
    <property type="match status" value="1"/>
</dbReference>
<dbReference type="SUPFAM" id="SSF52172">
    <property type="entry name" value="CheY-like"/>
    <property type="match status" value="1"/>
</dbReference>
<gene>
    <name evidence="13" type="ORF">E4S40_13480</name>
</gene>
<dbReference type="InterPro" id="IPR004358">
    <property type="entry name" value="Sig_transdc_His_kin-like_C"/>
</dbReference>
<comment type="catalytic activity">
    <reaction evidence="1">
        <text>ATP + protein L-histidine = ADP + protein N-phospho-L-histidine.</text>
        <dbReference type="EC" id="2.7.13.3"/>
    </reaction>
</comment>
<dbReference type="InterPro" id="IPR003661">
    <property type="entry name" value="HisK_dim/P_dom"/>
</dbReference>
<dbReference type="EC" id="2.7.13.3" evidence="2"/>
<dbReference type="PROSITE" id="PS50109">
    <property type="entry name" value="HIS_KIN"/>
    <property type="match status" value="1"/>
</dbReference>
<dbReference type="PANTHER" id="PTHR43047">
    <property type="entry name" value="TWO-COMPONENT HISTIDINE PROTEIN KINASE"/>
    <property type="match status" value="1"/>
</dbReference>
<evidence type="ECO:0000259" key="11">
    <source>
        <dbReference type="PROSITE" id="PS50109"/>
    </source>
</evidence>
<dbReference type="Pfam" id="PF00072">
    <property type="entry name" value="Response_reg"/>
    <property type="match status" value="1"/>
</dbReference>
<dbReference type="CDD" id="cd00082">
    <property type="entry name" value="HisKA"/>
    <property type="match status" value="1"/>
</dbReference>
<dbReference type="SMART" id="SM00388">
    <property type="entry name" value="HisKA"/>
    <property type="match status" value="1"/>
</dbReference>
<dbReference type="InterPro" id="IPR005467">
    <property type="entry name" value="His_kinase_dom"/>
</dbReference>
<dbReference type="InterPro" id="IPR019734">
    <property type="entry name" value="TPR_rpt"/>
</dbReference>
<evidence type="ECO:0000313" key="13">
    <source>
        <dbReference type="EMBL" id="TFV93265.1"/>
    </source>
</evidence>
<evidence type="ECO:0000256" key="3">
    <source>
        <dbReference type="ARBA" id="ARBA00022553"/>
    </source>
</evidence>
<name>A0A4Y9QQU5_9BACT</name>
<dbReference type="AlphaFoldDB" id="A0A4Y9QQU5"/>
<dbReference type="Pfam" id="PF13181">
    <property type="entry name" value="TPR_8"/>
    <property type="match status" value="1"/>
</dbReference>
<organism evidence="13 14">
    <name type="scientific">Algoriphagus kandeliae</name>
    <dbReference type="NCBI Taxonomy" id="2562278"/>
    <lineage>
        <taxon>Bacteria</taxon>
        <taxon>Pseudomonadati</taxon>
        <taxon>Bacteroidota</taxon>
        <taxon>Cytophagia</taxon>
        <taxon>Cytophagales</taxon>
        <taxon>Cyclobacteriaceae</taxon>
        <taxon>Algoriphagus</taxon>
    </lineage>
</organism>
<dbReference type="SUPFAM" id="SSF55874">
    <property type="entry name" value="ATPase domain of HSP90 chaperone/DNA topoisomerase II/histidine kinase"/>
    <property type="match status" value="1"/>
</dbReference>
<evidence type="ECO:0000256" key="1">
    <source>
        <dbReference type="ARBA" id="ARBA00000085"/>
    </source>
</evidence>
<comment type="caution">
    <text evidence="13">The sequence shown here is derived from an EMBL/GenBank/DDBJ whole genome shotgun (WGS) entry which is preliminary data.</text>
</comment>
<dbReference type="Gene3D" id="1.10.287.130">
    <property type="match status" value="1"/>
</dbReference>
<reference evidence="13 14" key="1">
    <citation type="submission" date="2019-03" db="EMBL/GenBank/DDBJ databases">
        <title>Algoriphagus sp. nov, a new strain isolated from root system soil of mangrove plant Kandelia.</title>
        <authorList>
            <person name="Yin Q."/>
            <person name="Wang K."/>
            <person name="Song Z."/>
        </authorList>
    </citation>
    <scope>NUCLEOTIDE SEQUENCE [LARGE SCALE GENOMIC DNA]</scope>
    <source>
        <strain evidence="13 14">XY-J91</strain>
    </source>
</reference>
<feature type="coiled-coil region" evidence="8">
    <location>
        <begin position="340"/>
        <end position="370"/>
    </location>
</feature>
<protein>
    <recommendedName>
        <fullName evidence="2">histidine kinase</fullName>
        <ecNumber evidence="2">2.7.13.3</ecNumber>
    </recommendedName>
</protein>
<evidence type="ECO:0000256" key="2">
    <source>
        <dbReference type="ARBA" id="ARBA00012438"/>
    </source>
</evidence>
<keyword evidence="8" id="KW-0175">Coiled coil</keyword>
<keyword evidence="4" id="KW-0808">Transferase</keyword>
<feature type="modified residue" description="4-aspartylphosphate" evidence="6">
    <location>
        <position position="664"/>
    </location>
</feature>
<proteinExistence type="predicted"/>
<keyword evidence="9" id="KW-1133">Transmembrane helix</keyword>
<dbReference type="InterPro" id="IPR001789">
    <property type="entry name" value="Sig_transdc_resp-reg_receiver"/>
</dbReference>
<evidence type="ECO:0000256" key="9">
    <source>
        <dbReference type="SAM" id="Phobius"/>
    </source>
</evidence>
<dbReference type="GO" id="GO:0005886">
    <property type="term" value="C:plasma membrane"/>
    <property type="evidence" value="ECO:0007669"/>
    <property type="project" value="TreeGrafter"/>
</dbReference>
<evidence type="ECO:0000256" key="6">
    <source>
        <dbReference type="PROSITE-ProRule" id="PRU00169"/>
    </source>
</evidence>
<feature type="chain" id="PRO_5021342991" description="histidine kinase" evidence="10">
    <location>
        <begin position="19"/>
        <end position="741"/>
    </location>
</feature>
<keyword evidence="5" id="KW-0418">Kinase</keyword>
<accession>A0A4Y9QQU5</accession>
<dbReference type="SMART" id="SM00448">
    <property type="entry name" value="REC"/>
    <property type="match status" value="1"/>
</dbReference>
<keyword evidence="9" id="KW-0472">Membrane</keyword>
<feature type="repeat" description="TPR" evidence="7">
    <location>
        <begin position="92"/>
        <end position="125"/>
    </location>
</feature>
<feature type="signal peptide" evidence="10">
    <location>
        <begin position="1"/>
        <end position="18"/>
    </location>
</feature>
<dbReference type="Gene3D" id="3.40.50.2300">
    <property type="match status" value="1"/>
</dbReference>
<evidence type="ECO:0000259" key="12">
    <source>
        <dbReference type="PROSITE" id="PS50110"/>
    </source>
</evidence>
<sequence>MKWVGFMVLLLWGLSAYSQENEVSFEQIDSLTEQISHVKNKDDLAKELELLFERFILNTKTLNHNQSYVWGLELEALIEENKSLDIVQKIRQPFYSRMGWLFNTFGEYEMSIEYYQKSIDLAEETGNYESKYKDLGAVAFTHYLLGRNEEAESLLDQLMQEVTDLGNQELIAEIQYRYYTVWIDREPEKALGHARASLNTPNQRDYTHRLLCVGTCFDRLGAYDSALFYANKGLEIAQEKDFFTQKSNGHILLKNIYSGMGDFQKALENFEIYHSLHINSKSFRSGMMLMAINQKILEEKLELQESLAQEKLSNQRSLMWIFVISTLVLGVILFILYSRIKLINHQKKRIEEEKNRAEQSERYVEQFLTNISHEIRTPMHAISGMVNALLRNPDSEFKQEYLEVMRISSDNLLVLLNDMLDLAKIESGKIQIISEEIKPLQVATGVVNLLKFKASEKGLDLGIDVSEDFPETMVSDPARLTQVLINLIGNAIKFTDKGQIRLRLSRENDWARFEIVDSGMGIPAEKLQVIFDSFEQVDQVRTREYGGTGLGLSISKKLIELQGGRIWAESELGKGSTFIFELPIHSSLAEASNPNLKPHVDLKTLGEELAGIRILLVDDDEFNMMVVQDDLNYFIPELTITVAKNGEEALQLFEKEDFDLIFMDIHMPGMGGIAAAEKIRVLEAQNNAKKRIPIIALTANIVQSEINKFMASGMDDYIPKPYKVEEILLKMHHFYKQELGN</sequence>
<dbReference type="InterPro" id="IPR011006">
    <property type="entry name" value="CheY-like_superfamily"/>
</dbReference>
<evidence type="ECO:0000256" key="5">
    <source>
        <dbReference type="ARBA" id="ARBA00022777"/>
    </source>
</evidence>
<dbReference type="SMART" id="SM00387">
    <property type="entry name" value="HATPase_c"/>
    <property type="match status" value="1"/>
</dbReference>
<dbReference type="EMBL" id="SPSB01000004">
    <property type="protein sequence ID" value="TFV93265.1"/>
    <property type="molecule type" value="Genomic_DNA"/>
</dbReference>
<keyword evidence="10" id="KW-0732">Signal</keyword>
<keyword evidence="9" id="KW-0812">Transmembrane</keyword>
<dbReference type="PRINTS" id="PR00344">
    <property type="entry name" value="BCTRLSENSOR"/>
</dbReference>
<dbReference type="SUPFAM" id="SSF47384">
    <property type="entry name" value="Homodimeric domain of signal transducing histidine kinase"/>
    <property type="match status" value="1"/>
</dbReference>
<feature type="transmembrane region" description="Helical" evidence="9">
    <location>
        <begin position="318"/>
        <end position="340"/>
    </location>
</feature>
<dbReference type="Gene3D" id="3.30.565.10">
    <property type="entry name" value="Histidine kinase-like ATPase, C-terminal domain"/>
    <property type="match status" value="1"/>
</dbReference>
<dbReference type="RefSeq" id="WP_135075099.1">
    <property type="nucleotide sequence ID" value="NZ_SPSB01000004.1"/>
</dbReference>
<dbReference type="FunFam" id="3.30.565.10:FF:000010">
    <property type="entry name" value="Sensor histidine kinase RcsC"/>
    <property type="match status" value="1"/>
</dbReference>
<evidence type="ECO:0000256" key="10">
    <source>
        <dbReference type="SAM" id="SignalP"/>
    </source>
</evidence>
<dbReference type="SUPFAM" id="SSF81901">
    <property type="entry name" value="HCP-like"/>
    <property type="match status" value="1"/>
</dbReference>
<dbReference type="PANTHER" id="PTHR43047:SF72">
    <property type="entry name" value="OSMOSENSING HISTIDINE PROTEIN KINASE SLN1"/>
    <property type="match status" value="1"/>
</dbReference>
<dbReference type="InterPro" id="IPR036097">
    <property type="entry name" value="HisK_dim/P_sf"/>
</dbReference>
<dbReference type="CDD" id="cd17546">
    <property type="entry name" value="REC_hyHK_CKI1_RcsC-like"/>
    <property type="match status" value="1"/>
</dbReference>
<dbReference type="Pfam" id="PF02518">
    <property type="entry name" value="HATPase_c"/>
    <property type="match status" value="1"/>
</dbReference>
<keyword evidence="3 6" id="KW-0597">Phosphoprotein</keyword>
<keyword evidence="7" id="KW-0802">TPR repeat</keyword>
<keyword evidence="14" id="KW-1185">Reference proteome</keyword>
<evidence type="ECO:0000256" key="8">
    <source>
        <dbReference type="SAM" id="Coils"/>
    </source>
</evidence>
<dbReference type="GO" id="GO:0009927">
    <property type="term" value="F:histidine phosphotransfer kinase activity"/>
    <property type="evidence" value="ECO:0007669"/>
    <property type="project" value="TreeGrafter"/>
</dbReference>
<dbReference type="PROSITE" id="PS50005">
    <property type="entry name" value="TPR"/>
    <property type="match status" value="1"/>
</dbReference>
<dbReference type="InterPro" id="IPR036890">
    <property type="entry name" value="HATPase_C_sf"/>
</dbReference>
<dbReference type="SMART" id="SM00028">
    <property type="entry name" value="TPR"/>
    <property type="match status" value="3"/>
</dbReference>
<evidence type="ECO:0000256" key="4">
    <source>
        <dbReference type="ARBA" id="ARBA00022679"/>
    </source>
</evidence>
<dbReference type="InterPro" id="IPR003594">
    <property type="entry name" value="HATPase_dom"/>
</dbReference>
<dbReference type="Gene3D" id="1.25.40.10">
    <property type="entry name" value="Tetratricopeptide repeat domain"/>
    <property type="match status" value="2"/>
</dbReference>
<dbReference type="GO" id="GO:0000155">
    <property type="term" value="F:phosphorelay sensor kinase activity"/>
    <property type="evidence" value="ECO:0007669"/>
    <property type="project" value="InterPro"/>
</dbReference>
<dbReference type="PROSITE" id="PS50110">
    <property type="entry name" value="RESPONSE_REGULATORY"/>
    <property type="match status" value="1"/>
</dbReference>
<dbReference type="Pfam" id="PF00512">
    <property type="entry name" value="HisKA"/>
    <property type="match status" value="1"/>
</dbReference>
<dbReference type="Proteomes" id="UP000297647">
    <property type="component" value="Unassembled WGS sequence"/>
</dbReference>
<evidence type="ECO:0000313" key="14">
    <source>
        <dbReference type="Proteomes" id="UP000297647"/>
    </source>
</evidence>
<evidence type="ECO:0000256" key="7">
    <source>
        <dbReference type="PROSITE-ProRule" id="PRU00339"/>
    </source>
</evidence>